<name>A0A022RS24_ERYGU</name>
<dbReference type="GO" id="GO:0009639">
    <property type="term" value="P:response to red or far red light"/>
    <property type="evidence" value="ECO:0007669"/>
    <property type="project" value="InterPro"/>
</dbReference>
<evidence type="ECO:0000313" key="4">
    <source>
        <dbReference type="EMBL" id="EYU43307.1"/>
    </source>
</evidence>
<evidence type="ECO:0000256" key="1">
    <source>
        <dbReference type="SAM" id="Coils"/>
    </source>
</evidence>
<dbReference type="OMA" id="WDLNEAT"/>
<keyword evidence="5" id="KW-1185">Reference proteome</keyword>
<dbReference type="PhylomeDB" id="A0A022RS24"/>
<dbReference type="InterPro" id="IPR056813">
    <property type="entry name" value="GIL1_IRKI_C"/>
</dbReference>
<dbReference type="GO" id="GO:0009959">
    <property type="term" value="P:negative gravitropism"/>
    <property type="evidence" value="ECO:0007669"/>
    <property type="project" value="InterPro"/>
</dbReference>
<evidence type="ECO:0000259" key="2">
    <source>
        <dbReference type="Pfam" id="PF04859"/>
    </source>
</evidence>
<dbReference type="KEGG" id="egt:105951409"/>
<dbReference type="EMBL" id="KI630264">
    <property type="protein sequence ID" value="EYU43307.1"/>
    <property type="molecule type" value="Genomic_DNA"/>
</dbReference>
<evidence type="ECO:0000259" key="3">
    <source>
        <dbReference type="Pfam" id="PF24994"/>
    </source>
</evidence>
<dbReference type="InterPro" id="IPR040225">
    <property type="entry name" value="GIL1-like"/>
</dbReference>
<dbReference type="Pfam" id="PF24994">
    <property type="entry name" value="GIL1_IRKI_C"/>
    <property type="match status" value="1"/>
</dbReference>
<dbReference type="Pfam" id="PF04859">
    <property type="entry name" value="DUF641"/>
    <property type="match status" value="1"/>
</dbReference>
<feature type="domain" description="GIL1/IRKI C-terminal" evidence="3">
    <location>
        <begin position="368"/>
        <end position="420"/>
    </location>
</feature>
<dbReference type="AlphaFoldDB" id="A0A022RS24"/>
<accession>A0A022RS24</accession>
<sequence>MESRISKTFQRFIHPTKKTSKNGGNLERESAADSANKNRAAMEAFVSKLFASISSLKAAYAALQTAQLPYNIDSINSADQEIVEELKSLSELKRKYSKKQVDSSSSSSSPPHVTLMLSEIQEQHSLMKTYEITMRKMQTELEIKESRILQLREKLKEIVEKNEKKMSKIGSFSVLDSVKFSEMNVNDFTVVLNYVLRSVRSFVKFLIREMECGDWDIEAAVSAIQPGIVFRNRDHRVFVLESFVCGEILSGFDKPNFCDGKFGHCLPGERNQRRNFFFEEFKKMGSVNGVRFLKRVRNSLFGEFLKLKYLNLVHPKMEVSFFGDLRYRKMVDSGEWPESEFFKMFAEMGRRVWVLHCLAFSFDREVGIFRVERDSRFSEVYMESVAEEEAAAAAAEDLRVAFTVVPGFKFSHTVVQSRVYLFPAKS</sequence>
<protein>
    <submittedName>
        <fullName evidence="4">Uncharacterized protein</fullName>
    </submittedName>
</protein>
<dbReference type="InterPro" id="IPR006943">
    <property type="entry name" value="DUF641_pln"/>
</dbReference>
<keyword evidence="1" id="KW-0175">Coiled coil</keyword>
<reference evidence="4 5" key="1">
    <citation type="journal article" date="2013" name="Proc. Natl. Acad. Sci. U.S.A.">
        <title>Fine-scale variation in meiotic recombination in Mimulus inferred from population shotgun sequencing.</title>
        <authorList>
            <person name="Hellsten U."/>
            <person name="Wright K.M."/>
            <person name="Jenkins J."/>
            <person name="Shu S."/>
            <person name="Yuan Y."/>
            <person name="Wessler S.R."/>
            <person name="Schmutz J."/>
            <person name="Willis J.H."/>
            <person name="Rokhsar D.S."/>
        </authorList>
    </citation>
    <scope>NUCLEOTIDE SEQUENCE [LARGE SCALE GENOMIC DNA]</scope>
    <source>
        <strain evidence="5">cv. DUN x IM62</strain>
    </source>
</reference>
<dbReference type="STRING" id="4155.A0A022RS24"/>
<dbReference type="Proteomes" id="UP000030748">
    <property type="component" value="Unassembled WGS sequence"/>
</dbReference>
<dbReference type="PANTHER" id="PTHR31161">
    <property type="entry name" value="PROTEIN GRAVITROPIC IN THE LIGHT 1"/>
    <property type="match status" value="1"/>
</dbReference>
<dbReference type="OrthoDB" id="1915848at2759"/>
<organism evidence="4 5">
    <name type="scientific">Erythranthe guttata</name>
    <name type="common">Yellow monkey flower</name>
    <name type="synonym">Mimulus guttatus</name>
    <dbReference type="NCBI Taxonomy" id="4155"/>
    <lineage>
        <taxon>Eukaryota</taxon>
        <taxon>Viridiplantae</taxon>
        <taxon>Streptophyta</taxon>
        <taxon>Embryophyta</taxon>
        <taxon>Tracheophyta</taxon>
        <taxon>Spermatophyta</taxon>
        <taxon>Magnoliopsida</taxon>
        <taxon>eudicotyledons</taxon>
        <taxon>Gunneridae</taxon>
        <taxon>Pentapetalae</taxon>
        <taxon>asterids</taxon>
        <taxon>lamiids</taxon>
        <taxon>Lamiales</taxon>
        <taxon>Phrymaceae</taxon>
        <taxon>Erythranthe</taxon>
    </lineage>
</organism>
<gene>
    <name evidence="4" type="ORF">MIMGU_mgv1a025736mg</name>
</gene>
<feature type="domain" description="DUF641" evidence="2">
    <location>
        <begin position="38"/>
        <end position="164"/>
    </location>
</feature>
<evidence type="ECO:0000313" key="5">
    <source>
        <dbReference type="Proteomes" id="UP000030748"/>
    </source>
</evidence>
<proteinExistence type="predicted"/>
<dbReference type="eggNOG" id="ENOG502QTQE">
    <property type="taxonomic scope" value="Eukaryota"/>
</dbReference>
<feature type="coiled-coil region" evidence="1">
    <location>
        <begin position="127"/>
        <end position="168"/>
    </location>
</feature>